<accession>A0A0G0LZZ4</accession>
<evidence type="ECO:0000256" key="2">
    <source>
        <dbReference type="SAM" id="SignalP"/>
    </source>
</evidence>
<feature type="compositionally biased region" description="Polar residues" evidence="1">
    <location>
        <begin position="190"/>
        <end position="203"/>
    </location>
</feature>
<feature type="signal peptide" evidence="2">
    <location>
        <begin position="1"/>
        <end position="24"/>
    </location>
</feature>
<protein>
    <submittedName>
        <fullName evidence="3">Uncharacterized protein</fullName>
    </submittedName>
</protein>
<reference evidence="3 4" key="1">
    <citation type="journal article" date="2015" name="Nature">
        <title>rRNA introns, odd ribosomes, and small enigmatic genomes across a large radiation of phyla.</title>
        <authorList>
            <person name="Brown C.T."/>
            <person name="Hug L.A."/>
            <person name="Thomas B.C."/>
            <person name="Sharon I."/>
            <person name="Castelle C.J."/>
            <person name="Singh A."/>
            <person name="Wilkins M.J."/>
            <person name="Williams K.H."/>
            <person name="Banfield J.F."/>
        </authorList>
    </citation>
    <scope>NUCLEOTIDE SEQUENCE [LARGE SCALE GENOMIC DNA]</scope>
</reference>
<keyword evidence="2" id="KW-0732">Signal</keyword>
<evidence type="ECO:0000313" key="4">
    <source>
        <dbReference type="Proteomes" id="UP000034235"/>
    </source>
</evidence>
<dbReference type="Proteomes" id="UP000034235">
    <property type="component" value="Unassembled WGS sequence"/>
</dbReference>
<evidence type="ECO:0000313" key="3">
    <source>
        <dbReference type="EMBL" id="KKQ66989.1"/>
    </source>
</evidence>
<feature type="region of interest" description="Disordered" evidence="1">
    <location>
        <begin position="189"/>
        <end position="209"/>
    </location>
</feature>
<organism evidence="3 4">
    <name type="scientific">Candidatus Daviesbacteria bacterium GW2011_GWA2_38_24</name>
    <dbReference type="NCBI Taxonomy" id="1618422"/>
    <lineage>
        <taxon>Bacteria</taxon>
        <taxon>Candidatus Daviesiibacteriota</taxon>
    </lineage>
</organism>
<sequence length="209" mass="22972">MKSFKNIVLIISFFALIFSGFAFINQPLSAATESSSSPEPSPDASPNFSCCEHDIKVNQVKALPQKTVQGAGTITVTINFELDLNWRCKIDPKKDCFAFYEITLEDSNWQEFKGGKWVDLAEASVKESVISDPPLKSKCDGRGHKGTWSYSYIATVTTTNPIRNTALVFDWDVPANKGTSYHAEFEVSGVSPTTGTKPPTVQGSHPKKK</sequence>
<dbReference type="EMBL" id="LBUP01000002">
    <property type="protein sequence ID" value="KKQ66989.1"/>
    <property type="molecule type" value="Genomic_DNA"/>
</dbReference>
<comment type="caution">
    <text evidence="3">The sequence shown here is derived from an EMBL/GenBank/DDBJ whole genome shotgun (WGS) entry which is preliminary data.</text>
</comment>
<evidence type="ECO:0000256" key="1">
    <source>
        <dbReference type="SAM" id="MobiDB-lite"/>
    </source>
</evidence>
<feature type="chain" id="PRO_5002533412" evidence="2">
    <location>
        <begin position="25"/>
        <end position="209"/>
    </location>
</feature>
<name>A0A0G0LZZ4_9BACT</name>
<dbReference type="AlphaFoldDB" id="A0A0G0LZZ4"/>
<proteinExistence type="predicted"/>
<gene>
    <name evidence="3" type="ORF">US86_C0002G0106</name>
</gene>